<dbReference type="SUPFAM" id="SSF51735">
    <property type="entry name" value="NAD(P)-binding Rossmann-fold domains"/>
    <property type="match status" value="1"/>
</dbReference>
<evidence type="ECO:0000313" key="2">
    <source>
        <dbReference type="EMBL" id="KAA8911072.1"/>
    </source>
</evidence>
<dbReference type="OrthoDB" id="1731983at2759"/>
<gene>
    <name evidence="2" type="ORF">TRICI_003934</name>
</gene>
<dbReference type="VEuPathDB" id="FungiDB:TRICI_003934"/>
<name>A0A642V1Y6_9ASCO</name>
<organism evidence="2 3">
    <name type="scientific">Trichomonascus ciferrii</name>
    <dbReference type="NCBI Taxonomy" id="44093"/>
    <lineage>
        <taxon>Eukaryota</taxon>
        <taxon>Fungi</taxon>
        <taxon>Dikarya</taxon>
        <taxon>Ascomycota</taxon>
        <taxon>Saccharomycotina</taxon>
        <taxon>Dipodascomycetes</taxon>
        <taxon>Dipodascales</taxon>
        <taxon>Trichomonascaceae</taxon>
        <taxon>Trichomonascus</taxon>
        <taxon>Trichomonascus ciferrii complex</taxon>
    </lineage>
</organism>
<sequence length="424" mass="47828">MSTAIVTGATGITGSAVVQELLKDDSYIKLYTFSRRNQGNLNPKVQHASLDLQNDAKEMAESLKGVSADYVFFCAYLEKSDPDEATEINGKMLSNFIEALTQTGATKQLKRFILTCGFKQHGVHLGPVKQPSEESDPLITNDITGGSWPSNFYYKQEQILVDASRNRHWEWVCTLPEDVLGYAKGNFMNEATALGIYCSVCKALPGSELPFPGNRLSYLALNTWTSARLHAKFCLWAAKAPNAGNNIFNVTNGDTQSFQNLWPKLAKRFGCKVPDPMFPDNIDLNTDTKGYKQYEPSLVHLKNKSPMIVHAKDMGLSNDPLVQNEPVLNLQIDPIKWAQRDDVKKTWEILRDKYNLDQDVWEKATWAFLSFVLGRSWNCVGNMNKARKLGWTGYADTWDDIEEILQTLEKEHMIPPAEKLRADF</sequence>
<dbReference type="InterPro" id="IPR036291">
    <property type="entry name" value="NAD(P)-bd_dom_sf"/>
</dbReference>
<dbReference type="Gene3D" id="3.40.50.720">
    <property type="entry name" value="NAD(P)-binding Rossmann-like Domain"/>
    <property type="match status" value="1"/>
</dbReference>
<dbReference type="PANTHER" id="PTHR32487">
    <property type="entry name" value="3-OXO-DELTA(4,5)-STEROID 5-BETA-REDUCTASE"/>
    <property type="match status" value="1"/>
</dbReference>
<protein>
    <recommendedName>
        <fullName evidence="1">PRISE-like Rossmann-fold domain-containing protein</fullName>
    </recommendedName>
</protein>
<dbReference type="EMBL" id="SWFS01000293">
    <property type="protein sequence ID" value="KAA8911072.1"/>
    <property type="molecule type" value="Genomic_DNA"/>
</dbReference>
<dbReference type="Proteomes" id="UP000761534">
    <property type="component" value="Unassembled WGS sequence"/>
</dbReference>
<reference evidence="2" key="1">
    <citation type="journal article" date="2019" name="G3 (Bethesda)">
        <title>Genome Assemblies of Two Rare Opportunistic Yeast Pathogens: Diutina rugosa (syn. Candida rugosa) and Trichomonascus ciferrii (syn. Candida ciferrii).</title>
        <authorList>
            <person name="Mixao V."/>
            <person name="Saus E."/>
            <person name="Hansen A.P."/>
            <person name="Lass-Florl C."/>
            <person name="Gabaldon T."/>
        </authorList>
    </citation>
    <scope>NUCLEOTIDE SEQUENCE</scope>
    <source>
        <strain evidence="2">CBS 4856</strain>
    </source>
</reference>
<dbReference type="PANTHER" id="PTHR32487:SF0">
    <property type="entry name" value="3-OXO-DELTA(4,5)-STEROID 5-BETA-REDUCTASE"/>
    <property type="match status" value="1"/>
</dbReference>
<accession>A0A642V1Y6</accession>
<evidence type="ECO:0000259" key="1">
    <source>
        <dbReference type="Pfam" id="PF22917"/>
    </source>
</evidence>
<dbReference type="CDD" id="cd08948">
    <property type="entry name" value="5beta-POR_like_SDR_a"/>
    <property type="match status" value="1"/>
</dbReference>
<proteinExistence type="predicted"/>
<evidence type="ECO:0000313" key="3">
    <source>
        <dbReference type="Proteomes" id="UP000761534"/>
    </source>
</evidence>
<comment type="caution">
    <text evidence="2">The sequence shown here is derived from an EMBL/GenBank/DDBJ whole genome shotgun (WGS) entry which is preliminary data.</text>
</comment>
<dbReference type="AlphaFoldDB" id="A0A642V1Y6"/>
<keyword evidence="3" id="KW-1185">Reference proteome</keyword>
<feature type="domain" description="PRISE-like Rossmann-fold" evidence="1">
    <location>
        <begin position="49"/>
        <end position="273"/>
    </location>
</feature>
<dbReference type="Pfam" id="PF22917">
    <property type="entry name" value="PRISE"/>
    <property type="match status" value="1"/>
</dbReference>
<dbReference type="InterPro" id="IPR055222">
    <property type="entry name" value="PRISE-like_Rossmann-fold"/>
</dbReference>